<dbReference type="AlphaFoldDB" id="A0A1R3XJ34"/>
<evidence type="ECO:0000313" key="4">
    <source>
        <dbReference type="Proteomes" id="UP000186997"/>
    </source>
</evidence>
<dbReference type="OrthoDB" id="9801588at2"/>
<dbReference type="STRING" id="287098.SAMN05421665_3371"/>
<proteinExistence type="predicted"/>
<dbReference type="RefSeq" id="WP_055296236.1">
    <property type="nucleotide sequence ID" value="NZ_FTPR01000004.1"/>
</dbReference>
<evidence type="ECO:0000313" key="3">
    <source>
        <dbReference type="EMBL" id="SIT91464.1"/>
    </source>
</evidence>
<dbReference type="InterPro" id="IPR008621">
    <property type="entry name" value="Cbb3-typ_cyt_oxidase_comp"/>
</dbReference>
<keyword evidence="4" id="KW-1185">Reference proteome</keyword>
<dbReference type="Pfam" id="PF05545">
    <property type="entry name" value="FixQ"/>
    <property type="match status" value="1"/>
</dbReference>
<accession>A0A1R3XJ34</accession>
<evidence type="ECO:0000256" key="1">
    <source>
        <dbReference type="SAM" id="MobiDB-lite"/>
    </source>
</evidence>
<name>A0A1R3XJ34_9RHOB</name>
<dbReference type="CDD" id="cd01324">
    <property type="entry name" value="cbb3_Oxidase_CcoQ"/>
    <property type="match status" value="1"/>
</dbReference>
<dbReference type="Proteomes" id="UP000186997">
    <property type="component" value="Unassembled WGS sequence"/>
</dbReference>
<evidence type="ECO:0000256" key="2">
    <source>
        <dbReference type="SAM" id="Phobius"/>
    </source>
</evidence>
<sequence>MENTSLLSQMAENWMLLAMFTLFIGAILWALRPGTRALHRDTANIPFRNEDRPGSSETEELQK</sequence>
<feature type="transmembrane region" description="Helical" evidence="2">
    <location>
        <begin position="14"/>
        <end position="31"/>
    </location>
</feature>
<feature type="region of interest" description="Disordered" evidence="1">
    <location>
        <begin position="41"/>
        <end position="63"/>
    </location>
</feature>
<keyword evidence="2" id="KW-1133">Transmembrane helix</keyword>
<reference evidence="4" key="1">
    <citation type="submission" date="2017-01" db="EMBL/GenBank/DDBJ databases">
        <authorList>
            <person name="Varghese N."/>
            <person name="Submissions S."/>
        </authorList>
    </citation>
    <scope>NUCLEOTIDE SEQUENCE [LARGE SCALE GENOMIC DNA]</scope>
    <source>
        <strain evidence="4">DSM 29591</strain>
    </source>
</reference>
<keyword evidence="2" id="KW-0472">Membrane</keyword>
<protein>
    <submittedName>
        <fullName evidence="3">Cytochrome c oxidase cbb3-type subunit 4</fullName>
    </submittedName>
</protein>
<gene>
    <name evidence="3" type="ORF">SAMN05421665_3371</name>
</gene>
<keyword evidence="2" id="KW-0812">Transmembrane</keyword>
<dbReference type="EMBL" id="FTPR01000004">
    <property type="protein sequence ID" value="SIT91464.1"/>
    <property type="molecule type" value="Genomic_DNA"/>
</dbReference>
<organism evidence="3 4">
    <name type="scientific">Yoonia rosea</name>
    <dbReference type="NCBI Taxonomy" id="287098"/>
    <lineage>
        <taxon>Bacteria</taxon>
        <taxon>Pseudomonadati</taxon>
        <taxon>Pseudomonadota</taxon>
        <taxon>Alphaproteobacteria</taxon>
        <taxon>Rhodobacterales</taxon>
        <taxon>Paracoccaceae</taxon>
        <taxon>Yoonia</taxon>
    </lineage>
</organism>